<evidence type="ECO:0000313" key="6">
    <source>
        <dbReference type="EMBL" id="CEK77459.1"/>
    </source>
</evidence>
<reference evidence="6" key="1">
    <citation type="submission" date="2014-12" db="EMBL/GenBank/DDBJ databases">
        <title>Insight into the proteome of Arion vulgaris.</title>
        <authorList>
            <person name="Aradska J."/>
            <person name="Bulat T."/>
            <person name="Smidak R."/>
            <person name="Sarate P."/>
            <person name="Gangsoo J."/>
            <person name="Sialana F."/>
            <person name="Bilban M."/>
            <person name="Lubec G."/>
        </authorList>
    </citation>
    <scope>NUCLEOTIDE SEQUENCE</scope>
    <source>
        <tissue evidence="6">Skin</tissue>
    </source>
</reference>
<keyword evidence="4" id="KW-0472">Membrane</keyword>
<name>A0A0B7A907_9EUPU</name>
<dbReference type="PROSITE" id="PS50871">
    <property type="entry name" value="C1Q"/>
    <property type="match status" value="1"/>
</dbReference>
<dbReference type="PANTHER" id="PTHR22923">
    <property type="entry name" value="CEREBELLIN-RELATED"/>
    <property type="match status" value="1"/>
</dbReference>
<dbReference type="SUPFAM" id="SSF49842">
    <property type="entry name" value="TNF-like"/>
    <property type="match status" value="1"/>
</dbReference>
<accession>A0A0B7A907</accession>
<keyword evidence="2" id="KW-0964">Secreted</keyword>
<evidence type="ECO:0000256" key="4">
    <source>
        <dbReference type="SAM" id="Phobius"/>
    </source>
</evidence>
<evidence type="ECO:0000259" key="5">
    <source>
        <dbReference type="PROSITE" id="PS50871"/>
    </source>
</evidence>
<feature type="transmembrane region" description="Helical" evidence="4">
    <location>
        <begin position="12"/>
        <end position="32"/>
    </location>
</feature>
<gene>
    <name evidence="6" type="primary">ORF104745</name>
</gene>
<dbReference type="GO" id="GO:0005576">
    <property type="term" value="C:extracellular region"/>
    <property type="evidence" value="ECO:0007669"/>
    <property type="project" value="UniProtKB-SubCell"/>
</dbReference>
<protein>
    <recommendedName>
        <fullName evidence="5">C1q domain-containing protein</fullName>
    </recommendedName>
</protein>
<feature type="non-terminal residue" evidence="6">
    <location>
        <position position="1"/>
    </location>
</feature>
<dbReference type="PANTHER" id="PTHR22923:SF116">
    <property type="entry name" value="C1Q DOMAIN-CONTAINING PROTEIN"/>
    <property type="match status" value="1"/>
</dbReference>
<keyword evidence="4" id="KW-1133">Transmembrane helix</keyword>
<proteinExistence type="predicted"/>
<feature type="domain" description="C1q" evidence="5">
    <location>
        <begin position="36"/>
        <end position="171"/>
    </location>
</feature>
<comment type="subcellular location">
    <subcellularLocation>
        <location evidence="1">Secreted</location>
    </subcellularLocation>
</comment>
<dbReference type="InterPro" id="IPR008983">
    <property type="entry name" value="Tumour_necrosis_fac-like_dom"/>
</dbReference>
<dbReference type="AlphaFoldDB" id="A0A0B7A907"/>
<dbReference type="PRINTS" id="PR00007">
    <property type="entry name" value="COMPLEMNTC1Q"/>
</dbReference>
<evidence type="ECO:0000256" key="3">
    <source>
        <dbReference type="ARBA" id="ARBA00022729"/>
    </source>
</evidence>
<dbReference type="SMART" id="SM00110">
    <property type="entry name" value="C1Q"/>
    <property type="match status" value="1"/>
</dbReference>
<keyword evidence="4" id="KW-0812">Transmembrane</keyword>
<evidence type="ECO:0000256" key="1">
    <source>
        <dbReference type="ARBA" id="ARBA00004613"/>
    </source>
</evidence>
<dbReference type="InterPro" id="IPR050822">
    <property type="entry name" value="Cerebellin_Synaptic_Org"/>
</dbReference>
<dbReference type="Gene3D" id="2.60.120.40">
    <property type="match status" value="1"/>
</dbReference>
<dbReference type="InterPro" id="IPR001073">
    <property type="entry name" value="C1q_dom"/>
</dbReference>
<keyword evidence="3" id="KW-0732">Signal</keyword>
<dbReference type="EMBL" id="HACG01030594">
    <property type="protein sequence ID" value="CEK77459.1"/>
    <property type="molecule type" value="Transcribed_RNA"/>
</dbReference>
<dbReference type="Pfam" id="PF00386">
    <property type="entry name" value="C1q"/>
    <property type="match status" value="1"/>
</dbReference>
<sequence>TDTESLRIYLETNIIMILAVCVGLAMILSVAVGHEIPDTTVAFSAILSKHTNLPKGAVVVFDTVYINFGNGYNSKTGVFTATKAGVYVFHLHTLSAFKGVAYVGLFLNDVQRVSSFGKTDNAFASGGNTVILQLRKKDRVYVKAHGPVSLHGDTKLTYTTFSGNIIVPLQK</sequence>
<evidence type="ECO:0000256" key="2">
    <source>
        <dbReference type="ARBA" id="ARBA00022525"/>
    </source>
</evidence>
<organism evidence="6">
    <name type="scientific">Arion vulgaris</name>
    <dbReference type="NCBI Taxonomy" id="1028688"/>
    <lineage>
        <taxon>Eukaryota</taxon>
        <taxon>Metazoa</taxon>
        <taxon>Spiralia</taxon>
        <taxon>Lophotrochozoa</taxon>
        <taxon>Mollusca</taxon>
        <taxon>Gastropoda</taxon>
        <taxon>Heterobranchia</taxon>
        <taxon>Euthyneura</taxon>
        <taxon>Panpulmonata</taxon>
        <taxon>Eupulmonata</taxon>
        <taxon>Stylommatophora</taxon>
        <taxon>Helicina</taxon>
        <taxon>Arionoidea</taxon>
        <taxon>Arionidae</taxon>
        <taxon>Arion</taxon>
    </lineage>
</organism>